<dbReference type="GeneTree" id="ENSGT00940000164289"/>
<evidence type="ECO:0000256" key="1">
    <source>
        <dbReference type="ARBA" id="ARBA00013064"/>
    </source>
</evidence>
<dbReference type="GO" id="GO:0005634">
    <property type="term" value="C:nucleus"/>
    <property type="evidence" value="ECO:0007669"/>
    <property type="project" value="TreeGrafter"/>
</dbReference>
<dbReference type="Ensembl" id="ENSNFUT00015052144.1">
    <property type="protein sequence ID" value="ENSNFUP00015049997.1"/>
    <property type="gene ID" value="ENSNFUG00015023511.1"/>
</dbReference>
<organism evidence="7 8">
    <name type="scientific">Nothobranchius furzeri</name>
    <name type="common">Turquoise killifish</name>
    <dbReference type="NCBI Taxonomy" id="105023"/>
    <lineage>
        <taxon>Eukaryota</taxon>
        <taxon>Metazoa</taxon>
        <taxon>Chordata</taxon>
        <taxon>Craniata</taxon>
        <taxon>Vertebrata</taxon>
        <taxon>Euteleostomi</taxon>
        <taxon>Actinopterygii</taxon>
        <taxon>Neopterygii</taxon>
        <taxon>Teleostei</taxon>
        <taxon>Neoteleostei</taxon>
        <taxon>Acanthomorphata</taxon>
        <taxon>Ovalentaria</taxon>
        <taxon>Atherinomorphae</taxon>
        <taxon>Cyprinodontiformes</taxon>
        <taxon>Nothobranchiidae</taxon>
        <taxon>Nothobranchius</taxon>
    </lineage>
</organism>
<dbReference type="SUPFAM" id="SSF52799">
    <property type="entry name" value="(Phosphotyrosine protein) phosphatases II"/>
    <property type="match status" value="1"/>
</dbReference>
<dbReference type="SMART" id="SM00194">
    <property type="entry name" value="PTPc"/>
    <property type="match status" value="1"/>
</dbReference>
<dbReference type="InterPro" id="IPR003595">
    <property type="entry name" value="Tyr_Pase_cat"/>
</dbReference>
<dbReference type="PROSITE" id="PS50056">
    <property type="entry name" value="TYR_PHOSPHATASE_2"/>
    <property type="match status" value="1"/>
</dbReference>
<comment type="similarity">
    <text evidence="4">Belongs to the protein-tyrosine phosphatase family. Non-receptor class 4 subfamily.</text>
</comment>
<keyword evidence="8" id="KW-1185">Reference proteome</keyword>
<dbReference type="PANTHER" id="PTHR45983">
    <property type="entry name" value="TYROSINE PHOSPHATSE N18, PUTATIVE-RELATED"/>
    <property type="match status" value="1"/>
</dbReference>
<dbReference type="PRINTS" id="PR00700">
    <property type="entry name" value="PRTYPHPHTASE"/>
</dbReference>
<proteinExistence type="inferred from homology"/>
<evidence type="ECO:0000259" key="6">
    <source>
        <dbReference type="PROSITE" id="PS50056"/>
    </source>
</evidence>
<reference evidence="7" key="2">
    <citation type="submission" date="2025-08" db="UniProtKB">
        <authorList>
            <consortium name="Ensembl"/>
        </authorList>
    </citation>
    <scope>IDENTIFICATION</scope>
</reference>
<keyword evidence="3" id="KW-0904">Protein phosphatase</keyword>
<protein>
    <recommendedName>
        <fullName evidence="1">protein-tyrosine-phosphatase</fullName>
        <ecNumber evidence="1">3.1.3.48</ecNumber>
    </recommendedName>
</protein>
<dbReference type="Gene3D" id="3.90.190.10">
    <property type="entry name" value="Protein tyrosine phosphatase superfamily"/>
    <property type="match status" value="1"/>
</dbReference>
<feature type="domain" description="Tyrosine specific protein phosphatases" evidence="6">
    <location>
        <begin position="76"/>
        <end position="150"/>
    </location>
</feature>
<dbReference type="InterPro" id="IPR016130">
    <property type="entry name" value="Tyr_Pase_AS"/>
</dbReference>
<dbReference type="AlphaFoldDB" id="A0A8C6PW55"/>
<dbReference type="GO" id="GO:0004726">
    <property type="term" value="F:non-membrane spanning protein tyrosine phosphatase activity"/>
    <property type="evidence" value="ECO:0007669"/>
    <property type="project" value="InterPro"/>
</dbReference>
<feature type="domain" description="Tyrosine-protein phosphatase" evidence="5">
    <location>
        <begin position="1"/>
        <end position="159"/>
    </location>
</feature>
<dbReference type="GO" id="GO:0005737">
    <property type="term" value="C:cytoplasm"/>
    <property type="evidence" value="ECO:0007669"/>
    <property type="project" value="TreeGrafter"/>
</dbReference>
<keyword evidence="2" id="KW-0378">Hydrolase</keyword>
<dbReference type="EC" id="3.1.3.48" evidence="1"/>
<evidence type="ECO:0000256" key="3">
    <source>
        <dbReference type="ARBA" id="ARBA00022912"/>
    </source>
</evidence>
<dbReference type="InterPro" id="IPR000387">
    <property type="entry name" value="Tyr_Pase_dom"/>
</dbReference>
<dbReference type="PANTHER" id="PTHR45983:SF4">
    <property type="entry name" value="TYROSINE-PROTEIN PHOSPHATASE NON-RECEPTOR TYPE 18"/>
    <property type="match status" value="1"/>
</dbReference>
<dbReference type="SMART" id="SM00404">
    <property type="entry name" value="PTPc_motif"/>
    <property type="match status" value="1"/>
</dbReference>
<evidence type="ECO:0000313" key="8">
    <source>
        <dbReference type="Proteomes" id="UP000694548"/>
    </source>
</evidence>
<evidence type="ECO:0000313" key="7">
    <source>
        <dbReference type="Ensembl" id="ENSNFUP00015049997.1"/>
    </source>
</evidence>
<reference evidence="7" key="1">
    <citation type="submission" date="2014-08" db="EMBL/GenBank/DDBJ databases">
        <authorList>
            <person name="Senf B."/>
            <person name="Petzold A."/>
            <person name="Downie B.R."/>
            <person name="Koch P."/>
            <person name="Platzer M."/>
        </authorList>
    </citation>
    <scope>NUCLEOTIDE SEQUENCE [LARGE SCALE GENOMIC DNA]</scope>
    <source>
        <strain evidence="7">GRZ</strain>
    </source>
</reference>
<dbReference type="PROSITE" id="PS50055">
    <property type="entry name" value="TYR_PHOSPHATASE_PTP"/>
    <property type="match status" value="1"/>
</dbReference>
<dbReference type="PROSITE" id="PS00383">
    <property type="entry name" value="TYR_PHOSPHATASE_1"/>
    <property type="match status" value="1"/>
</dbReference>
<dbReference type="InterPro" id="IPR047170">
    <property type="entry name" value="PTN12/18/22"/>
</dbReference>
<sequence length="191" mass="21443">MACREIEMGKRKCECYWAAALQPVVFGPFTGETKPNKDVVVRNLTVSYQQETQSVIQYQYTSWPDHDVPSDTAGILDLLDRARSSCGADPSPLLIHCSAGCGRTGVICALDYIHDLLVATQIPKGFSILKVVLELRKQRPSAVQTQDQYQFIFSAVIHMLERFLQKSDQLYWKQQEVRSLSCSGVGREVPS</sequence>
<dbReference type="InterPro" id="IPR029021">
    <property type="entry name" value="Prot-tyrosine_phosphatase-like"/>
</dbReference>
<evidence type="ECO:0000256" key="4">
    <source>
        <dbReference type="ARBA" id="ARBA00034734"/>
    </source>
</evidence>
<evidence type="ECO:0000256" key="2">
    <source>
        <dbReference type="ARBA" id="ARBA00022801"/>
    </source>
</evidence>
<evidence type="ECO:0000259" key="5">
    <source>
        <dbReference type="PROSITE" id="PS50055"/>
    </source>
</evidence>
<accession>A0A8C6PW55</accession>
<dbReference type="Proteomes" id="UP000694548">
    <property type="component" value="Chromosome sgr15"/>
</dbReference>
<name>A0A8C6PW55_NOTFU</name>
<dbReference type="Pfam" id="PF00102">
    <property type="entry name" value="Y_phosphatase"/>
    <property type="match status" value="1"/>
</dbReference>
<dbReference type="InterPro" id="IPR000242">
    <property type="entry name" value="PTP_cat"/>
</dbReference>
<reference evidence="7" key="3">
    <citation type="submission" date="2025-09" db="UniProtKB">
        <authorList>
            <consortium name="Ensembl"/>
        </authorList>
    </citation>
    <scope>IDENTIFICATION</scope>
</reference>